<evidence type="ECO:0000256" key="4">
    <source>
        <dbReference type="ARBA" id="ARBA00012381"/>
    </source>
</evidence>
<evidence type="ECO:0000256" key="8">
    <source>
        <dbReference type="ARBA" id="ARBA00023027"/>
    </source>
</evidence>
<dbReference type="InterPro" id="IPR000086">
    <property type="entry name" value="NUDIX_hydrolase_dom"/>
</dbReference>
<dbReference type="OrthoDB" id="9787476at2"/>
<evidence type="ECO:0000313" key="11">
    <source>
        <dbReference type="EMBL" id="SEH39034.1"/>
    </source>
</evidence>
<keyword evidence="6" id="KW-0378">Hydrolase</keyword>
<dbReference type="Gene3D" id="3.90.79.10">
    <property type="entry name" value="Nucleoside Triphosphate Pyrophosphohydrolase"/>
    <property type="match status" value="1"/>
</dbReference>
<proteinExistence type="inferred from homology"/>
<keyword evidence="5" id="KW-0479">Metal-binding</keyword>
<evidence type="ECO:0000256" key="1">
    <source>
        <dbReference type="ARBA" id="ARBA00001946"/>
    </source>
</evidence>
<dbReference type="GO" id="GO:0035529">
    <property type="term" value="F:NADH pyrophosphatase activity"/>
    <property type="evidence" value="ECO:0007669"/>
    <property type="project" value="TreeGrafter"/>
</dbReference>
<gene>
    <name evidence="11" type="ORF">SAMN02910265_00290</name>
</gene>
<dbReference type="Pfam" id="PF00293">
    <property type="entry name" value="NUDIX"/>
    <property type="match status" value="1"/>
</dbReference>
<dbReference type="NCBIfam" id="NF001299">
    <property type="entry name" value="PRK00241.1"/>
    <property type="match status" value="1"/>
</dbReference>
<evidence type="ECO:0000256" key="6">
    <source>
        <dbReference type="ARBA" id="ARBA00022801"/>
    </source>
</evidence>
<feature type="domain" description="Nudix hydrolase" evidence="10">
    <location>
        <begin position="144"/>
        <end position="268"/>
    </location>
</feature>
<dbReference type="GO" id="GO:0005829">
    <property type="term" value="C:cytosol"/>
    <property type="evidence" value="ECO:0007669"/>
    <property type="project" value="TreeGrafter"/>
</dbReference>
<sequence>MIQDIYPSRLDNKYIPYTMTNDDTVLFFDTEGKLLVNISDGDIVFPKGSDMDAIGSVYAFSVDERNYFISLTQFERSYPSFEYMTIRELRDKCSGKELFAAFTAYHLWKWYTDNIYCGKCGEKLAFHERERALKCSRCGNTKYPRINPAVIVGVTKGDSILITKYRSGFAHNALVAGFTEIGETLEQTVEREVMEETGVKVKNIRYYKSQPWGMAQDILVGFFCDAEDDSEIHMDESELKYAEWVKREDIVLQPYSHSLTNEMMQVFKEGKI</sequence>
<dbReference type="SUPFAM" id="SSF55811">
    <property type="entry name" value="Nudix"/>
    <property type="match status" value="1"/>
</dbReference>
<protein>
    <recommendedName>
        <fullName evidence="4">NAD(+) diphosphatase</fullName>
        <ecNumber evidence="4">3.6.1.22</ecNumber>
    </recommendedName>
</protein>
<reference evidence="11 12" key="1">
    <citation type="submission" date="2016-10" db="EMBL/GenBank/DDBJ databases">
        <authorList>
            <person name="de Groot N.N."/>
        </authorList>
    </citation>
    <scope>NUCLEOTIDE SEQUENCE [LARGE SCALE GENOMIC DNA]</scope>
    <source>
        <strain evidence="11 12">YAD2003</strain>
    </source>
</reference>
<name>A0A1H6HXI9_RUMFL</name>
<dbReference type="Gene3D" id="3.90.79.20">
    <property type="match status" value="1"/>
</dbReference>
<dbReference type="PROSITE" id="PS00893">
    <property type="entry name" value="NUDIX_BOX"/>
    <property type="match status" value="1"/>
</dbReference>
<dbReference type="EC" id="3.6.1.22" evidence="4"/>
<evidence type="ECO:0000259" key="10">
    <source>
        <dbReference type="PROSITE" id="PS51462"/>
    </source>
</evidence>
<dbReference type="InterPro" id="IPR049734">
    <property type="entry name" value="NudC-like_C"/>
</dbReference>
<comment type="catalytic activity">
    <reaction evidence="9">
        <text>a 5'-end NAD(+)-phospho-ribonucleoside in mRNA + H2O = a 5'-end phospho-adenosine-phospho-ribonucleoside in mRNA + beta-nicotinamide D-ribonucleotide + 2 H(+)</text>
        <dbReference type="Rhea" id="RHEA:60876"/>
        <dbReference type="Rhea" id="RHEA-COMP:15698"/>
        <dbReference type="Rhea" id="RHEA-COMP:15719"/>
        <dbReference type="ChEBI" id="CHEBI:14649"/>
        <dbReference type="ChEBI" id="CHEBI:15377"/>
        <dbReference type="ChEBI" id="CHEBI:15378"/>
        <dbReference type="ChEBI" id="CHEBI:144029"/>
        <dbReference type="ChEBI" id="CHEBI:144051"/>
    </reaction>
    <physiologicalReaction direction="left-to-right" evidence="9">
        <dbReference type="Rhea" id="RHEA:60877"/>
    </physiologicalReaction>
</comment>
<accession>A0A1H6HXI9</accession>
<evidence type="ECO:0000256" key="3">
    <source>
        <dbReference type="ARBA" id="ARBA00009595"/>
    </source>
</evidence>
<evidence type="ECO:0000256" key="2">
    <source>
        <dbReference type="ARBA" id="ARBA00001947"/>
    </source>
</evidence>
<keyword evidence="8" id="KW-0520">NAD</keyword>
<comment type="similarity">
    <text evidence="3">Belongs to the Nudix hydrolase family. NudC subfamily.</text>
</comment>
<comment type="cofactor">
    <cofactor evidence="2">
        <name>Zn(2+)</name>
        <dbReference type="ChEBI" id="CHEBI:29105"/>
    </cofactor>
</comment>
<organism evidence="11 12">
    <name type="scientific">Ruminococcus flavefaciens</name>
    <dbReference type="NCBI Taxonomy" id="1265"/>
    <lineage>
        <taxon>Bacteria</taxon>
        <taxon>Bacillati</taxon>
        <taxon>Bacillota</taxon>
        <taxon>Clostridia</taxon>
        <taxon>Eubacteriales</taxon>
        <taxon>Oscillospiraceae</taxon>
        <taxon>Ruminococcus</taxon>
    </lineage>
</organism>
<dbReference type="Proteomes" id="UP000183190">
    <property type="component" value="Unassembled WGS sequence"/>
</dbReference>
<dbReference type="InterPro" id="IPR015797">
    <property type="entry name" value="NUDIX_hydrolase-like_dom_sf"/>
</dbReference>
<dbReference type="RefSeq" id="WP_074714127.1">
    <property type="nucleotide sequence ID" value="NZ_FNWV01000001.1"/>
</dbReference>
<evidence type="ECO:0000256" key="5">
    <source>
        <dbReference type="ARBA" id="ARBA00022723"/>
    </source>
</evidence>
<dbReference type="GO" id="GO:0019677">
    <property type="term" value="P:NAD+ catabolic process"/>
    <property type="evidence" value="ECO:0007669"/>
    <property type="project" value="TreeGrafter"/>
</dbReference>
<evidence type="ECO:0000256" key="7">
    <source>
        <dbReference type="ARBA" id="ARBA00022842"/>
    </source>
</evidence>
<dbReference type="GO" id="GO:0046872">
    <property type="term" value="F:metal ion binding"/>
    <property type="evidence" value="ECO:0007669"/>
    <property type="project" value="UniProtKB-KW"/>
</dbReference>
<dbReference type="PROSITE" id="PS51462">
    <property type="entry name" value="NUDIX"/>
    <property type="match status" value="1"/>
</dbReference>
<dbReference type="EMBL" id="FNWV01000001">
    <property type="protein sequence ID" value="SEH39034.1"/>
    <property type="molecule type" value="Genomic_DNA"/>
</dbReference>
<dbReference type="AlphaFoldDB" id="A0A1H6HXI9"/>
<keyword evidence="7" id="KW-0460">Magnesium</keyword>
<dbReference type="CDD" id="cd03429">
    <property type="entry name" value="NUDIX_NADH_pyrophosphatase_Nudt13"/>
    <property type="match status" value="1"/>
</dbReference>
<dbReference type="GO" id="GO:0006742">
    <property type="term" value="P:NADP+ catabolic process"/>
    <property type="evidence" value="ECO:0007669"/>
    <property type="project" value="TreeGrafter"/>
</dbReference>
<comment type="cofactor">
    <cofactor evidence="1">
        <name>Mg(2+)</name>
        <dbReference type="ChEBI" id="CHEBI:18420"/>
    </cofactor>
</comment>
<dbReference type="PANTHER" id="PTHR42904">
    <property type="entry name" value="NUDIX HYDROLASE, NUDC SUBFAMILY"/>
    <property type="match status" value="1"/>
</dbReference>
<dbReference type="PANTHER" id="PTHR42904:SF6">
    <property type="entry name" value="NAD-CAPPED RNA HYDROLASE NUDT12"/>
    <property type="match status" value="1"/>
</dbReference>
<dbReference type="InterPro" id="IPR050241">
    <property type="entry name" value="NAD-cap_RNA_hydrolase_NudC"/>
</dbReference>
<evidence type="ECO:0000313" key="12">
    <source>
        <dbReference type="Proteomes" id="UP000183190"/>
    </source>
</evidence>
<dbReference type="InterPro" id="IPR020084">
    <property type="entry name" value="NUDIX_hydrolase_CS"/>
</dbReference>
<evidence type="ECO:0000256" key="9">
    <source>
        <dbReference type="ARBA" id="ARBA00023679"/>
    </source>
</evidence>